<proteinExistence type="predicted"/>
<evidence type="ECO:0000313" key="1">
    <source>
        <dbReference type="EMBL" id="CAL1671582.1"/>
    </source>
</evidence>
<dbReference type="EMBL" id="CAXIPU020000070">
    <property type="protein sequence ID" value="CAL1671582.1"/>
    <property type="molecule type" value="Genomic_DNA"/>
</dbReference>
<keyword evidence="2" id="KW-1185">Reference proteome</keyword>
<sequence length="68" mass="7932">MLKLSAINLSNPQTFKQIQTKSKEPTIQDIWKILQSIQQKAISTERRLELLEKSKSPQNIVKNNKKKK</sequence>
<gene>
    <name evidence="1" type="ORF">LPLAT_LOCUS1962</name>
</gene>
<comment type="caution">
    <text evidence="1">The sequence shown here is derived from an EMBL/GenBank/DDBJ whole genome shotgun (WGS) entry which is preliminary data.</text>
</comment>
<dbReference type="Proteomes" id="UP001497644">
    <property type="component" value="Unassembled WGS sequence"/>
</dbReference>
<organism evidence="1 2">
    <name type="scientific">Lasius platythorax</name>
    <dbReference type="NCBI Taxonomy" id="488582"/>
    <lineage>
        <taxon>Eukaryota</taxon>
        <taxon>Metazoa</taxon>
        <taxon>Ecdysozoa</taxon>
        <taxon>Arthropoda</taxon>
        <taxon>Hexapoda</taxon>
        <taxon>Insecta</taxon>
        <taxon>Pterygota</taxon>
        <taxon>Neoptera</taxon>
        <taxon>Endopterygota</taxon>
        <taxon>Hymenoptera</taxon>
        <taxon>Apocrita</taxon>
        <taxon>Aculeata</taxon>
        <taxon>Formicoidea</taxon>
        <taxon>Formicidae</taxon>
        <taxon>Formicinae</taxon>
        <taxon>Lasius</taxon>
        <taxon>Lasius</taxon>
    </lineage>
</organism>
<accession>A0AAV2MVJ0</accession>
<protein>
    <submittedName>
        <fullName evidence="1">Uncharacterized protein</fullName>
    </submittedName>
</protein>
<reference evidence="1" key="1">
    <citation type="submission" date="2024-04" db="EMBL/GenBank/DDBJ databases">
        <authorList>
            <consortium name="Molecular Ecology Group"/>
        </authorList>
    </citation>
    <scope>NUCLEOTIDE SEQUENCE</scope>
</reference>
<evidence type="ECO:0000313" key="2">
    <source>
        <dbReference type="Proteomes" id="UP001497644"/>
    </source>
</evidence>
<dbReference type="AlphaFoldDB" id="A0AAV2MVJ0"/>
<name>A0AAV2MVJ0_9HYME</name>